<dbReference type="RefSeq" id="WP_009258576.1">
    <property type="nucleotide sequence ID" value="NZ_BAABZG010000001.1"/>
</dbReference>
<reference evidence="2 3" key="1">
    <citation type="journal article" date="2019" name="Nat. Med.">
        <title>A library of human gut bacterial isolates paired with longitudinal multiomics data enables mechanistic microbiome research.</title>
        <authorList>
            <person name="Poyet M."/>
            <person name="Groussin M."/>
            <person name="Gibbons S.M."/>
            <person name="Avila-Pacheco J."/>
            <person name="Jiang X."/>
            <person name="Kearney S.M."/>
            <person name="Perrotta A.R."/>
            <person name="Berdy B."/>
            <person name="Zhao S."/>
            <person name="Lieberman T.D."/>
            <person name="Swanson P.K."/>
            <person name="Smith M."/>
            <person name="Roesemann S."/>
            <person name="Alexander J.E."/>
            <person name="Rich S.A."/>
            <person name="Livny J."/>
            <person name="Vlamakis H."/>
            <person name="Clish C."/>
            <person name="Bullock K."/>
            <person name="Deik A."/>
            <person name="Scott J."/>
            <person name="Pierce K.A."/>
            <person name="Xavier R.J."/>
            <person name="Alm E.J."/>
        </authorList>
    </citation>
    <scope>NUCLEOTIDE SEQUENCE [LARGE SCALE GENOMIC DNA]</scope>
    <source>
        <strain evidence="2 3">BIOML-A2</strain>
    </source>
</reference>
<accession>A0A6I2QVK8</accession>
<dbReference type="GO" id="GO:0005829">
    <property type="term" value="C:cytosol"/>
    <property type="evidence" value="ECO:0007669"/>
    <property type="project" value="TreeGrafter"/>
</dbReference>
<dbReference type="EMBL" id="WKPR01000002">
    <property type="protein sequence ID" value="MSB18204.1"/>
    <property type="molecule type" value="Genomic_DNA"/>
</dbReference>
<dbReference type="PANTHER" id="PTHR36846">
    <property type="entry name" value="PROTEIN VIAA"/>
    <property type="match status" value="1"/>
</dbReference>
<sequence length="534" mass="58735">MRRPYRTIGDVLRSPWAGLIPKEETPPQQNDRVLHSTKLEDRIYADLRNGDPAMDALEQAAGEKLRSFPALARDTYQSFYSLLPHRIEDGKLSAAARKFNGPILENMLQSEDYPTLKSICEGRELPAYEAAAEFAARVGGELDQLLAGLGGEKGAVNTLERLEAAQEKAQEELAALLERMRKSGGQNDVLEQAIIAAANTAESKQRQVEAVNGMIDVSAARNKDVVSTLVASATAQAAEKAEEVRSIIAAWGNEPGDLKRTEANTKILDLVRQSDVLKNVAKYLGRFREIFAQGKRNGYAYGRGETYSLELGSNLSRAITSELSMLASPATLPLFLQKYQRKQIKQYQRREPIYKGAGDIICCLDESDSTEGDLAAWGKAVALTLLEIAEDGGRKFALIHFSDASSLKADLFLPGGLGQGKYSPESKMEAAQTFLGGGTNFDTPMWQAVSLIERQGFEHADIVFITDGECCISEKFLEKLRTAQAEHRFTITGILLDQGEPGMKFSLQEFCQNIYRTSDLLGDDIVRKLVAARV</sequence>
<proteinExistence type="predicted"/>
<dbReference type="PANTHER" id="PTHR36846:SF1">
    <property type="entry name" value="PROTEIN VIAA"/>
    <property type="match status" value="1"/>
</dbReference>
<evidence type="ECO:0008006" key="4">
    <source>
        <dbReference type="Google" id="ProtNLM"/>
    </source>
</evidence>
<evidence type="ECO:0000313" key="3">
    <source>
        <dbReference type="Proteomes" id="UP000434475"/>
    </source>
</evidence>
<evidence type="ECO:0000313" key="2">
    <source>
        <dbReference type="EMBL" id="MSB18204.1"/>
    </source>
</evidence>
<evidence type="ECO:0000256" key="1">
    <source>
        <dbReference type="SAM" id="Coils"/>
    </source>
</evidence>
<comment type="caution">
    <text evidence="2">The sequence shown here is derived from an EMBL/GenBank/DDBJ whole genome shotgun (WGS) entry which is preliminary data.</text>
</comment>
<keyword evidence="1" id="KW-0175">Coiled coil</keyword>
<dbReference type="Gene3D" id="3.40.50.410">
    <property type="entry name" value="von Willebrand factor, type A domain"/>
    <property type="match status" value="1"/>
</dbReference>
<name>A0A6I2QVK8_FLAPL</name>
<dbReference type="AlphaFoldDB" id="A0A6I2QVK8"/>
<protein>
    <recommendedName>
        <fullName evidence="4">VWFA domain-containing protein</fullName>
    </recommendedName>
</protein>
<feature type="coiled-coil region" evidence="1">
    <location>
        <begin position="152"/>
        <end position="179"/>
    </location>
</feature>
<dbReference type="InterPro" id="IPR036465">
    <property type="entry name" value="vWFA_dom_sf"/>
</dbReference>
<organism evidence="2 3">
    <name type="scientific">Flavonifractor plautii</name>
    <name type="common">Fusobacterium plautii</name>
    <dbReference type="NCBI Taxonomy" id="292800"/>
    <lineage>
        <taxon>Bacteria</taxon>
        <taxon>Bacillati</taxon>
        <taxon>Bacillota</taxon>
        <taxon>Clostridia</taxon>
        <taxon>Eubacteriales</taxon>
        <taxon>Oscillospiraceae</taxon>
        <taxon>Flavonifractor</taxon>
    </lineage>
</organism>
<dbReference type="SUPFAM" id="SSF53300">
    <property type="entry name" value="vWA-like"/>
    <property type="match status" value="1"/>
</dbReference>
<gene>
    <name evidence="2" type="ORF">GKE97_01580</name>
</gene>
<dbReference type="Proteomes" id="UP000434475">
    <property type="component" value="Unassembled WGS sequence"/>
</dbReference>